<name>A0A6C0FD48_9ZZZZ</name>
<sequence>MKSRYAFVLKSIKKDKTLLPKFENLNGKTYIVSGASRGIGFNIAKKLVQNEANVTIIGKTQEPHPKLEGTIYSALEELQNIPNNKSIIQAFPCDIRKPIEIDITINETLKMNGKIDGVILNASALCLNNTLHQTKKEVDLMSSVNINGTYLFGQKCLQHMHKNKEGHMLMIAPPIDMLYTDDWWTNHLYYSMSKFNMSLMAKFWNKEFSNIGVNTLWPRTTINTAPVKNLLGGDEMVNISRTTDIMGDAAYHILAADPMLCNGKNFIDDEVLASLDKDVEKYRVNPDLKEKDLMPDFFC</sequence>
<dbReference type="NCBIfam" id="NF006133">
    <property type="entry name" value="PRK08278.1"/>
    <property type="match status" value="1"/>
</dbReference>
<accession>A0A6C0FD48</accession>
<dbReference type="InterPro" id="IPR036291">
    <property type="entry name" value="NAD(P)-bd_dom_sf"/>
</dbReference>
<dbReference type="PANTHER" id="PTHR42808">
    <property type="entry name" value="HYDROXYSTEROID DEHYDROGENASE-LIKE PROTEIN 2"/>
    <property type="match status" value="1"/>
</dbReference>
<proteinExistence type="predicted"/>
<organism evidence="1">
    <name type="scientific">viral metagenome</name>
    <dbReference type="NCBI Taxonomy" id="1070528"/>
    <lineage>
        <taxon>unclassified sequences</taxon>
        <taxon>metagenomes</taxon>
        <taxon>organismal metagenomes</taxon>
    </lineage>
</organism>
<dbReference type="AlphaFoldDB" id="A0A6C0FD48"/>
<dbReference type="SUPFAM" id="SSF51735">
    <property type="entry name" value="NAD(P)-binding Rossmann-fold domains"/>
    <property type="match status" value="1"/>
</dbReference>
<dbReference type="PANTHER" id="PTHR42808:SF3">
    <property type="entry name" value="HYDROXYSTEROID DEHYDROGENASE-LIKE PROTEIN 2"/>
    <property type="match status" value="1"/>
</dbReference>
<dbReference type="EMBL" id="MN738821">
    <property type="protein sequence ID" value="QHT37820.1"/>
    <property type="molecule type" value="Genomic_DNA"/>
</dbReference>
<evidence type="ECO:0000313" key="1">
    <source>
        <dbReference type="EMBL" id="QHT37820.1"/>
    </source>
</evidence>
<dbReference type="InterPro" id="IPR051935">
    <property type="entry name" value="HSDL2"/>
</dbReference>
<dbReference type="Gene3D" id="3.40.50.720">
    <property type="entry name" value="NAD(P)-binding Rossmann-like Domain"/>
    <property type="match status" value="1"/>
</dbReference>
<dbReference type="Pfam" id="PF00106">
    <property type="entry name" value="adh_short"/>
    <property type="match status" value="1"/>
</dbReference>
<reference evidence="1" key="1">
    <citation type="journal article" date="2020" name="Nature">
        <title>Giant virus diversity and host interactions through global metagenomics.</title>
        <authorList>
            <person name="Schulz F."/>
            <person name="Roux S."/>
            <person name="Paez-Espino D."/>
            <person name="Jungbluth S."/>
            <person name="Walsh D.A."/>
            <person name="Denef V.J."/>
            <person name="McMahon K.D."/>
            <person name="Konstantinidis K.T."/>
            <person name="Eloe-Fadrosh E.A."/>
            <person name="Kyrpides N.C."/>
            <person name="Woyke T."/>
        </authorList>
    </citation>
    <scope>NUCLEOTIDE SEQUENCE</scope>
    <source>
        <strain evidence="1">GVMAG-S-ERX556049-19</strain>
    </source>
</reference>
<dbReference type="PRINTS" id="PR00081">
    <property type="entry name" value="GDHRDH"/>
</dbReference>
<protein>
    <recommendedName>
        <fullName evidence="2">Short chain dehydrogenase</fullName>
    </recommendedName>
</protein>
<evidence type="ECO:0008006" key="2">
    <source>
        <dbReference type="Google" id="ProtNLM"/>
    </source>
</evidence>
<dbReference type="InterPro" id="IPR002347">
    <property type="entry name" value="SDR_fam"/>
</dbReference>